<accession>Q6YUN6</accession>
<proteinExistence type="predicted"/>
<evidence type="ECO:0000313" key="3">
    <source>
        <dbReference type="EMBL" id="BAD17558.1"/>
    </source>
</evidence>
<reference evidence="2" key="2">
    <citation type="submission" date="2002-10" db="EMBL/GenBank/DDBJ databases">
        <title>Oryza sativa nipponbare(GA3) genomic DNA, chromosome 9, BAC clone:OJ1134_E08.</title>
        <authorList>
            <person name="Sasaki T."/>
            <person name="Matsumoto T."/>
            <person name="Hattori M."/>
            <person name="Sakaki Y."/>
            <person name="Katayose Y."/>
        </authorList>
    </citation>
    <scope>NUCLEOTIDE SEQUENCE</scope>
</reference>
<organism evidence="2 4">
    <name type="scientific">Oryza sativa subsp. japonica</name>
    <name type="common">Rice</name>
    <dbReference type="NCBI Taxonomy" id="39947"/>
    <lineage>
        <taxon>Eukaryota</taxon>
        <taxon>Viridiplantae</taxon>
        <taxon>Streptophyta</taxon>
        <taxon>Embryophyta</taxon>
        <taxon>Tracheophyta</taxon>
        <taxon>Spermatophyta</taxon>
        <taxon>Magnoliopsida</taxon>
        <taxon>Liliopsida</taxon>
        <taxon>Poales</taxon>
        <taxon>Poaceae</taxon>
        <taxon>BOP clade</taxon>
        <taxon>Oryzoideae</taxon>
        <taxon>Oryzeae</taxon>
        <taxon>Oryzinae</taxon>
        <taxon>Oryza</taxon>
        <taxon>Oryza sativa</taxon>
    </lineage>
</organism>
<reference evidence="4" key="3">
    <citation type="journal article" date="2005" name="Nature">
        <title>The map-based sequence of the rice genome.</title>
        <authorList>
            <consortium name="International rice genome sequencing project (IRGSP)"/>
            <person name="Matsumoto T."/>
            <person name="Wu J."/>
            <person name="Kanamori H."/>
            <person name="Katayose Y."/>
            <person name="Fujisawa M."/>
            <person name="Namiki N."/>
            <person name="Mizuno H."/>
            <person name="Yamamoto K."/>
            <person name="Antonio B.A."/>
            <person name="Baba T."/>
            <person name="Sakata K."/>
            <person name="Nagamura Y."/>
            <person name="Aoki H."/>
            <person name="Arikawa K."/>
            <person name="Arita K."/>
            <person name="Bito T."/>
            <person name="Chiden Y."/>
            <person name="Fujitsuka N."/>
            <person name="Fukunaka R."/>
            <person name="Hamada M."/>
            <person name="Harada C."/>
            <person name="Hayashi A."/>
            <person name="Hijishita S."/>
            <person name="Honda M."/>
            <person name="Hosokawa S."/>
            <person name="Ichikawa Y."/>
            <person name="Idonuma A."/>
            <person name="Iijima M."/>
            <person name="Ikeda M."/>
            <person name="Ikeno M."/>
            <person name="Ito K."/>
            <person name="Ito S."/>
            <person name="Ito T."/>
            <person name="Ito Y."/>
            <person name="Ito Y."/>
            <person name="Iwabuchi A."/>
            <person name="Kamiya K."/>
            <person name="Karasawa W."/>
            <person name="Kurita K."/>
            <person name="Katagiri S."/>
            <person name="Kikuta A."/>
            <person name="Kobayashi H."/>
            <person name="Kobayashi N."/>
            <person name="Machita K."/>
            <person name="Maehara T."/>
            <person name="Masukawa M."/>
            <person name="Mizubayashi T."/>
            <person name="Mukai Y."/>
            <person name="Nagasaki H."/>
            <person name="Nagata Y."/>
            <person name="Naito S."/>
            <person name="Nakashima M."/>
            <person name="Nakama Y."/>
            <person name="Nakamichi Y."/>
            <person name="Nakamura M."/>
            <person name="Meguro A."/>
            <person name="Negishi M."/>
            <person name="Ohta I."/>
            <person name="Ohta T."/>
            <person name="Okamoto M."/>
            <person name="Ono N."/>
            <person name="Saji S."/>
            <person name="Sakaguchi M."/>
            <person name="Sakai K."/>
            <person name="Shibata M."/>
            <person name="Shimokawa T."/>
            <person name="Song J."/>
            <person name="Takazaki Y."/>
            <person name="Terasawa K."/>
            <person name="Tsugane M."/>
            <person name="Tsuji K."/>
            <person name="Ueda S."/>
            <person name="Waki K."/>
            <person name="Yamagata H."/>
            <person name="Yamamoto M."/>
            <person name="Yamamoto S."/>
            <person name="Yamane H."/>
            <person name="Yoshiki S."/>
            <person name="Yoshihara R."/>
            <person name="Yukawa K."/>
            <person name="Zhong H."/>
            <person name="Yano M."/>
            <person name="Yuan Q."/>
            <person name="Ouyang S."/>
            <person name="Liu J."/>
            <person name="Jones K.M."/>
            <person name="Gansberger K."/>
            <person name="Moffat K."/>
            <person name="Hill J."/>
            <person name="Bera J."/>
            <person name="Fadrosh D."/>
            <person name="Jin S."/>
            <person name="Johri S."/>
            <person name="Kim M."/>
            <person name="Overton L."/>
            <person name="Reardon M."/>
            <person name="Tsitrin T."/>
            <person name="Vuong H."/>
            <person name="Weaver B."/>
            <person name="Ciecko A."/>
            <person name="Tallon L."/>
            <person name="Jackson J."/>
            <person name="Pai G."/>
            <person name="Aken S.V."/>
            <person name="Utterback T."/>
            <person name="Reidmuller S."/>
            <person name="Feldblyum T."/>
            <person name="Hsiao J."/>
            <person name="Zismann V."/>
            <person name="Iobst S."/>
            <person name="de Vazeille A.R."/>
            <person name="Buell C.R."/>
            <person name="Ying K."/>
            <person name="Li Y."/>
            <person name="Lu T."/>
            <person name="Huang Y."/>
            <person name="Zhao Q."/>
            <person name="Feng Q."/>
            <person name="Zhang L."/>
            <person name="Zhu J."/>
            <person name="Weng Q."/>
            <person name="Mu J."/>
            <person name="Lu Y."/>
            <person name="Fan D."/>
            <person name="Liu Y."/>
            <person name="Guan J."/>
            <person name="Zhang Y."/>
            <person name="Yu S."/>
            <person name="Liu X."/>
            <person name="Zhang Y."/>
            <person name="Hong G."/>
            <person name="Han B."/>
            <person name="Choisne N."/>
            <person name="Demange N."/>
            <person name="Orjeda G."/>
            <person name="Samain S."/>
            <person name="Cattolico L."/>
            <person name="Pelletier E."/>
            <person name="Couloux A."/>
            <person name="Segurens B."/>
            <person name="Wincker P."/>
            <person name="D'Hont A."/>
            <person name="Scarpelli C."/>
            <person name="Weissenbach J."/>
            <person name="Salanoubat M."/>
            <person name="Quetier F."/>
            <person name="Yu Y."/>
            <person name="Kim H.R."/>
            <person name="Rambo T."/>
            <person name="Currie J."/>
            <person name="Collura K."/>
            <person name="Luo M."/>
            <person name="Yang T."/>
            <person name="Ammiraju J.S.S."/>
            <person name="Engler F."/>
            <person name="Soderlund C."/>
            <person name="Wing R.A."/>
            <person name="Palmer L.E."/>
            <person name="de la Bastide M."/>
            <person name="Spiegel L."/>
            <person name="Nascimento L."/>
            <person name="Zutavern T."/>
            <person name="O'Shaughnessy A."/>
            <person name="Dike S."/>
            <person name="Dedhia N."/>
            <person name="Preston R."/>
            <person name="Balija V."/>
            <person name="McCombie W.R."/>
            <person name="Chow T."/>
            <person name="Chen H."/>
            <person name="Chung M."/>
            <person name="Chen C."/>
            <person name="Shaw J."/>
            <person name="Wu H."/>
            <person name="Hsiao K."/>
            <person name="Chao Y."/>
            <person name="Chu M."/>
            <person name="Cheng C."/>
            <person name="Hour A."/>
            <person name="Lee P."/>
            <person name="Lin S."/>
            <person name="Lin Y."/>
            <person name="Liou J."/>
            <person name="Liu S."/>
            <person name="Hsing Y."/>
            <person name="Raghuvanshi S."/>
            <person name="Mohanty A."/>
            <person name="Bharti A.K."/>
            <person name="Gaur A."/>
            <person name="Gupta V."/>
            <person name="Kumar D."/>
            <person name="Ravi V."/>
            <person name="Vij S."/>
            <person name="Kapur A."/>
            <person name="Khurana P."/>
            <person name="Khurana P."/>
            <person name="Khurana J.P."/>
            <person name="Tyagi A.K."/>
            <person name="Gaikwad K."/>
            <person name="Singh A."/>
            <person name="Dalal V."/>
            <person name="Srivastava S."/>
            <person name="Dixit A."/>
            <person name="Pal A.K."/>
            <person name="Ghazi I.A."/>
            <person name="Yadav M."/>
            <person name="Pandit A."/>
            <person name="Bhargava A."/>
            <person name="Sureshbabu K."/>
            <person name="Batra K."/>
            <person name="Sharma T.R."/>
            <person name="Mohapatra T."/>
            <person name="Singh N.K."/>
            <person name="Messing J."/>
            <person name="Nelson A.B."/>
            <person name="Fuks G."/>
            <person name="Kavchok S."/>
            <person name="Keizer G."/>
            <person name="Linton E."/>
            <person name="Llaca V."/>
            <person name="Song R."/>
            <person name="Tanyolac B."/>
            <person name="Young S."/>
            <person name="Ho-Il K."/>
            <person name="Hahn J.H."/>
            <person name="Sangsakoo G."/>
            <person name="Vanavichit A."/>
            <person name="de Mattos Luiz.A.T."/>
            <person name="Zimmer P.D."/>
            <person name="Malone G."/>
            <person name="Dellagostin O."/>
            <person name="de Oliveira A.C."/>
            <person name="Bevan M."/>
            <person name="Bancroft I."/>
            <person name="Minx P."/>
            <person name="Cordum H."/>
            <person name="Wilson R."/>
            <person name="Cheng Z."/>
            <person name="Jin W."/>
            <person name="Jiang J."/>
            <person name="Leong S.A."/>
            <person name="Iwama H."/>
            <person name="Gojobori T."/>
            <person name="Itoh T."/>
            <person name="Niimura Y."/>
            <person name="Fujii Y."/>
            <person name="Habara T."/>
            <person name="Sakai H."/>
            <person name="Sato Y."/>
            <person name="Wilson G."/>
            <person name="Kumar K."/>
            <person name="McCouch S."/>
            <person name="Juretic N."/>
            <person name="Hoen D."/>
            <person name="Wright S."/>
            <person name="Bruskiewich R."/>
            <person name="Bureau T."/>
            <person name="Miyao A."/>
            <person name="Hirochika H."/>
            <person name="Nishikawa T."/>
            <person name="Kadowaki K."/>
            <person name="Sugiura M."/>
            <person name="Burr B."/>
            <person name="Sasaki T."/>
        </authorList>
    </citation>
    <scope>NUCLEOTIDE SEQUENCE [LARGE SCALE GENOMIC DNA]</scope>
    <source>
        <strain evidence="4">cv. Nipponbare</strain>
    </source>
</reference>
<sequence>MAVEQAAMSAMERAVSCVNGIGSDNSGGGQWGGGGSGLATTRADPLTAAGPAAARHGVATTGELWARAGLTAVSPIPILIDNDDSSVWPRRAC</sequence>
<evidence type="ECO:0000313" key="4">
    <source>
        <dbReference type="Proteomes" id="UP000000763"/>
    </source>
</evidence>
<dbReference type="EMBL" id="AP005860">
    <property type="protein sequence ID" value="BAD16489.1"/>
    <property type="molecule type" value="Genomic_DNA"/>
</dbReference>
<dbReference type="AlphaFoldDB" id="Q6YUN6"/>
<protein>
    <submittedName>
        <fullName evidence="2">Uncharacterized protein</fullName>
    </submittedName>
</protein>
<evidence type="ECO:0000256" key="1">
    <source>
        <dbReference type="SAM" id="MobiDB-lite"/>
    </source>
</evidence>
<reference evidence="4" key="4">
    <citation type="journal article" date="2008" name="Nucleic Acids Res.">
        <title>The rice annotation project database (RAP-DB): 2008 update.</title>
        <authorList>
            <consortium name="The rice annotation project (RAP)"/>
        </authorList>
    </citation>
    <scope>GENOME REANNOTATION</scope>
    <source>
        <strain evidence="4">cv. Nipponbare</strain>
    </source>
</reference>
<name>Q6YUN6_ORYSJ</name>
<dbReference type="Proteomes" id="UP000000763">
    <property type="component" value="Chromosome 9"/>
</dbReference>
<dbReference type="EMBL" id="AP005709">
    <property type="protein sequence ID" value="BAD17558.1"/>
    <property type="molecule type" value="Genomic_DNA"/>
</dbReference>
<feature type="region of interest" description="Disordered" evidence="1">
    <location>
        <begin position="22"/>
        <end position="43"/>
    </location>
</feature>
<feature type="compositionally biased region" description="Gly residues" evidence="1">
    <location>
        <begin position="25"/>
        <end position="37"/>
    </location>
</feature>
<gene>
    <name evidence="2" type="ORF">OJ1134_E08.10</name>
    <name evidence="3" type="ORF">P0646B04.49</name>
</gene>
<reference evidence="3" key="1">
    <citation type="submission" date="2002-09" db="EMBL/GenBank/DDBJ databases">
        <title>Oryza sativa nipponbare(GA3) genomic DNA, chromosome 9, PAC clone:P0646B04.</title>
        <authorList>
            <person name="Sasaki T."/>
            <person name="Matsumoto T."/>
            <person name="Katayose Y."/>
        </authorList>
    </citation>
    <scope>NUCLEOTIDE SEQUENCE</scope>
</reference>
<evidence type="ECO:0000313" key="2">
    <source>
        <dbReference type="EMBL" id="BAD16489.1"/>
    </source>
</evidence>